<evidence type="ECO:0000313" key="2">
    <source>
        <dbReference type="Proteomes" id="UP001596028"/>
    </source>
</evidence>
<name>A0ABV9FDN4_9BACL</name>
<gene>
    <name evidence="1" type="ORF">ACFO3S_16225</name>
</gene>
<dbReference type="Proteomes" id="UP001596028">
    <property type="component" value="Unassembled WGS sequence"/>
</dbReference>
<sequence>MSGTLYDFYAGGNTARGYASLLHSSLQGLERLYVLRGGAGLGKACGLRSIGDRLAAAGDEIWRISCASDPNALDGLVVPGLRLGIVDGTTPNALVPETPGAAVREIDLGEACDTRSLAARESEFESLNREISGKFEAAYAGFAEALRIHDDWENIYIGKMDFGEADELAREWMTRLFGDRRQEKKAREARRFLGAATPLGAVDFVPGLTKGLKRYLLKGRPGSGKSTMLKKLAAAAAERGFDAEVYHCGFDPNSLDMVVVRELGFAIFDSTAPHEYFPDRPSDEIVDMYERCIAAGTDEAYAEELAPIRQQYSANMKRSIGLLAEARTLLDRLERLYAETADRSVLERIVEEFKRDVLKLASIQA</sequence>
<keyword evidence="2" id="KW-1185">Reference proteome</keyword>
<dbReference type="SUPFAM" id="SSF52540">
    <property type="entry name" value="P-loop containing nucleoside triphosphate hydrolases"/>
    <property type="match status" value="1"/>
</dbReference>
<reference evidence="2" key="1">
    <citation type="journal article" date="2019" name="Int. J. Syst. Evol. Microbiol.">
        <title>The Global Catalogue of Microorganisms (GCM) 10K type strain sequencing project: providing services to taxonomists for standard genome sequencing and annotation.</title>
        <authorList>
            <consortium name="The Broad Institute Genomics Platform"/>
            <consortium name="The Broad Institute Genome Sequencing Center for Infectious Disease"/>
            <person name="Wu L."/>
            <person name="Ma J."/>
        </authorList>
    </citation>
    <scope>NUCLEOTIDE SEQUENCE [LARGE SCALE GENOMIC DNA]</scope>
    <source>
        <strain evidence="2">CCUG 49571</strain>
    </source>
</reference>
<accession>A0ABV9FDN4</accession>
<dbReference type="EMBL" id="JBHSEP010000011">
    <property type="protein sequence ID" value="MFC4599802.1"/>
    <property type="molecule type" value="Genomic_DNA"/>
</dbReference>
<evidence type="ECO:0000313" key="1">
    <source>
        <dbReference type="EMBL" id="MFC4599802.1"/>
    </source>
</evidence>
<protein>
    <submittedName>
        <fullName evidence="1">PRK06851 family protein</fullName>
    </submittedName>
</protein>
<proteinExistence type="predicted"/>
<dbReference type="RefSeq" id="WP_378098283.1">
    <property type="nucleotide sequence ID" value="NZ_JBHSEP010000011.1"/>
</dbReference>
<dbReference type="InterPro" id="IPR027417">
    <property type="entry name" value="P-loop_NTPase"/>
</dbReference>
<organism evidence="1 2">
    <name type="scientific">Cohnella hongkongensis</name>
    <dbReference type="NCBI Taxonomy" id="178337"/>
    <lineage>
        <taxon>Bacteria</taxon>
        <taxon>Bacillati</taxon>
        <taxon>Bacillota</taxon>
        <taxon>Bacilli</taxon>
        <taxon>Bacillales</taxon>
        <taxon>Paenibacillaceae</taxon>
        <taxon>Cohnella</taxon>
    </lineage>
</organism>
<comment type="caution">
    <text evidence="1">The sequence shown here is derived from an EMBL/GenBank/DDBJ whole genome shotgun (WGS) entry which is preliminary data.</text>
</comment>